<proteinExistence type="predicted"/>
<dbReference type="EMBL" id="RSCK01000010">
    <property type="protein sequence ID" value="RUT12969.1"/>
    <property type="molecule type" value="Genomic_DNA"/>
</dbReference>
<comment type="caution">
    <text evidence="1">The sequence shown here is derived from an EMBL/GenBank/DDBJ whole genome shotgun (WGS) entry which is preliminary data.</text>
</comment>
<evidence type="ECO:0000313" key="1">
    <source>
        <dbReference type="EMBL" id="RUT12969.1"/>
    </source>
</evidence>
<dbReference type="AlphaFoldDB" id="A0AB37UNF3"/>
<evidence type="ECO:0000313" key="2">
    <source>
        <dbReference type="Proteomes" id="UP000282574"/>
    </source>
</evidence>
<dbReference type="Proteomes" id="UP000282574">
    <property type="component" value="Unassembled WGS sequence"/>
</dbReference>
<protein>
    <submittedName>
        <fullName evidence="1">Uncharacterized protein</fullName>
    </submittedName>
</protein>
<accession>A0AB37UNF3</accession>
<name>A0AB37UNF3_9CYAN</name>
<gene>
    <name evidence="1" type="ORF">DSM107010_18150</name>
</gene>
<organism evidence="1 2">
    <name type="scientific">Chroococcidiopsis cubana SAG 39.79</name>
    <dbReference type="NCBI Taxonomy" id="388085"/>
    <lineage>
        <taxon>Bacteria</taxon>
        <taxon>Bacillati</taxon>
        <taxon>Cyanobacteriota</taxon>
        <taxon>Cyanophyceae</taxon>
        <taxon>Chroococcidiopsidales</taxon>
        <taxon>Chroococcidiopsidaceae</taxon>
        <taxon>Chroococcidiopsis</taxon>
    </lineage>
</organism>
<keyword evidence="2" id="KW-1185">Reference proteome</keyword>
<reference evidence="1 2" key="1">
    <citation type="journal article" date="2019" name="Genome Biol. Evol.">
        <title>Day and night: Metabolic profiles and evolutionary relationships of six axenic non-marine cyanobacteria.</title>
        <authorList>
            <person name="Will S.E."/>
            <person name="Henke P."/>
            <person name="Boedeker C."/>
            <person name="Huang S."/>
            <person name="Brinkmann H."/>
            <person name="Rohde M."/>
            <person name="Jarek M."/>
            <person name="Friedl T."/>
            <person name="Seufert S."/>
            <person name="Schumacher M."/>
            <person name="Overmann J."/>
            <person name="Neumann-Schaal M."/>
            <person name="Petersen J."/>
        </authorList>
    </citation>
    <scope>NUCLEOTIDE SEQUENCE [LARGE SCALE GENOMIC DNA]</scope>
    <source>
        <strain evidence="1 2">SAG 39.79</strain>
    </source>
</reference>
<sequence length="59" mass="5945">MLGIGWIGCVEFTPVTFTATWVLGIGWIGCVELTTPVSPLEFIRCGGGGMGGTRGAGGG</sequence>